<feature type="transmembrane region" description="Helical" evidence="1">
    <location>
        <begin position="263"/>
        <end position="283"/>
    </location>
</feature>
<keyword evidence="4" id="KW-1185">Reference proteome</keyword>
<feature type="transmembrane region" description="Helical" evidence="1">
    <location>
        <begin position="204"/>
        <end position="224"/>
    </location>
</feature>
<feature type="transmembrane region" description="Helical" evidence="1">
    <location>
        <begin position="20"/>
        <end position="39"/>
    </location>
</feature>
<feature type="transmembrane region" description="Helical" evidence="1">
    <location>
        <begin position="118"/>
        <end position="137"/>
    </location>
</feature>
<feature type="transmembrane region" description="Helical" evidence="1">
    <location>
        <begin position="89"/>
        <end position="106"/>
    </location>
</feature>
<dbReference type="GO" id="GO:0016746">
    <property type="term" value="F:acyltransferase activity"/>
    <property type="evidence" value="ECO:0007669"/>
    <property type="project" value="UniProtKB-KW"/>
</dbReference>
<feature type="transmembrane region" description="Helical" evidence="1">
    <location>
        <begin position="149"/>
        <end position="168"/>
    </location>
</feature>
<comment type="caution">
    <text evidence="3">The sequence shown here is derived from an EMBL/GenBank/DDBJ whole genome shotgun (WGS) entry which is preliminary data.</text>
</comment>
<evidence type="ECO:0000256" key="1">
    <source>
        <dbReference type="SAM" id="Phobius"/>
    </source>
</evidence>
<keyword evidence="1" id="KW-1133">Transmembrane helix</keyword>
<evidence type="ECO:0000259" key="2">
    <source>
        <dbReference type="Pfam" id="PF01757"/>
    </source>
</evidence>
<gene>
    <name evidence="3" type="ORF">IDJ77_05895</name>
</gene>
<dbReference type="PANTHER" id="PTHR23028">
    <property type="entry name" value="ACETYLTRANSFERASE"/>
    <property type="match status" value="1"/>
</dbReference>
<dbReference type="InterPro" id="IPR050879">
    <property type="entry name" value="Acyltransferase_3"/>
</dbReference>
<dbReference type="PANTHER" id="PTHR23028:SF134">
    <property type="entry name" value="PUTATIVE (AFU_ORTHOLOGUE AFUA_4G08520)-RELATED"/>
    <property type="match status" value="1"/>
</dbReference>
<name>A0ABR7WLY6_9SPHI</name>
<accession>A0ABR7WLY6</accession>
<evidence type="ECO:0000313" key="3">
    <source>
        <dbReference type="EMBL" id="MBD1363339.1"/>
    </source>
</evidence>
<dbReference type="RefSeq" id="WP_191188019.1">
    <property type="nucleotide sequence ID" value="NZ_JACWMY010000003.1"/>
</dbReference>
<feature type="domain" description="Acyltransferase 3" evidence="2">
    <location>
        <begin position="18"/>
        <end position="337"/>
    </location>
</feature>
<evidence type="ECO:0000313" key="4">
    <source>
        <dbReference type="Proteomes" id="UP000606600"/>
    </source>
</evidence>
<feature type="transmembrane region" description="Helical" evidence="1">
    <location>
        <begin position="295"/>
        <end position="312"/>
    </location>
</feature>
<feature type="transmembrane region" description="Helical" evidence="1">
    <location>
        <begin position="175"/>
        <end position="192"/>
    </location>
</feature>
<keyword evidence="3" id="KW-0012">Acyltransferase</keyword>
<feature type="transmembrane region" description="Helical" evidence="1">
    <location>
        <begin position="236"/>
        <end position="257"/>
    </location>
</feature>
<dbReference type="Pfam" id="PF01757">
    <property type="entry name" value="Acyl_transf_3"/>
    <property type="match status" value="1"/>
</dbReference>
<keyword evidence="1" id="KW-0812">Transmembrane</keyword>
<reference evidence="3 4" key="1">
    <citation type="submission" date="2020-09" db="EMBL/GenBank/DDBJ databases">
        <title>Novel species of Mucilaginibacter isolated from a glacier on the Tibetan Plateau.</title>
        <authorList>
            <person name="Liu Q."/>
            <person name="Xin Y.-H."/>
        </authorList>
    </citation>
    <scope>NUCLEOTIDE SEQUENCE [LARGE SCALE GENOMIC DNA]</scope>
    <source>
        <strain evidence="3 4">ZT4R22</strain>
    </source>
</reference>
<proteinExistence type="predicted"/>
<protein>
    <submittedName>
        <fullName evidence="3">Acyltransferase</fullName>
    </submittedName>
</protein>
<keyword evidence="1" id="KW-0472">Membrane</keyword>
<dbReference type="EMBL" id="JACWMY010000003">
    <property type="protein sequence ID" value="MBD1363339.1"/>
    <property type="molecule type" value="Genomic_DNA"/>
</dbReference>
<dbReference type="Proteomes" id="UP000606600">
    <property type="component" value="Unassembled WGS sequence"/>
</dbReference>
<keyword evidence="3" id="KW-0808">Transferase</keyword>
<feature type="transmembrane region" description="Helical" evidence="1">
    <location>
        <begin position="324"/>
        <end position="348"/>
    </location>
</feature>
<sequence length="359" mass="40617">MSTLSPETLKSKQHFQILDGMRGVAALAVVLFHFIEVVYTDYSQNFIGHGFLAVDFFFCLSGFVIGYAYDNRIGKMGVWEFFKSRLIRLHPLVVIGSVLALLGFFFDPIVAVADAYNAGKITLIFLCSLLMIPYPVVAERYFNLFNLNAPAWSLFWEYVANILYALVLYRLNRKWLILPALLAAAGIFYVASHSGNLMGGWSGGTFWDGGIRIAYSFLAGLLVYRYNIIIKNRLGFLGLAVLLFLAFVMPFGSWNWLTEPLVVLVYFPLLVSLGAGATLKPGLTKICIFSGNISYPLYMTHYTFIWIFANYNTKYKPSVSQLEYIIPISMLLLLGFAWLVMVVFDMPLRKYLTAKRKQA</sequence>
<organism evidence="3 4">
    <name type="scientific">Mucilaginibacter pankratovii</name>
    <dbReference type="NCBI Taxonomy" id="2772110"/>
    <lineage>
        <taxon>Bacteria</taxon>
        <taxon>Pseudomonadati</taxon>
        <taxon>Bacteroidota</taxon>
        <taxon>Sphingobacteriia</taxon>
        <taxon>Sphingobacteriales</taxon>
        <taxon>Sphingobacteriaceae</taxon>
        <taxon>Mucilaginibacter</taxon>
    </lineage>
</organism>
<dbReference type="InterPro" id="IPR002656">
    <property type="entry name" value="Acyl_transf_3_dom"/>
</dbReference>
<feature type="transmembrane region" description="Helical" evidence="1">
    <location>
        <begin position="46"/>
        <end position="69"/>
    </location>
</feature>